<organism evidence="3 4">
    <name type="scientific">Prymnesium parvum</name>
    <name type="common">Toxic golden alga</name>
    <dbReference type="NCBI Taxonomy" id="97485"/>
    <lineage>
        <taxon>Eukaryota</taxon>
        <taxon>Haptista</taxon>
        <taxon>Haptophyta</taxon>
        <taxon>Prymnesiophyceae</taxon>
        <taxon>Prymnesiales</taxon>
        <taxon>Prymnesiaceae</taxon>
        <taxon>Prymnesium</taxon>
    </lineage>
</organism>
<feature type="transmembrane region" description="Helical" evidence="2">
    <location>
        <begin position="306"/>
        <end position="326"/>
    </location>
</feature>
<comment type="caution">
    <text evidence="3">The sequence shown here is derived from an EMBL/GenBank/DDBJ whole genome shotgun (WGS) entry which is preliminary data.</text>
</comment>
<dbReference type="Proteomes" id="UP001515480">
    <property type="component" value="Unassembled WGS sequence"/>
</dbReference>
<keyword evidence="2" id="KW-0472">Membrane</keyword>
<feature type="region of interest" description="Disordered" evidence="1">
    <location>
        <begin position="533"/>
        <end position="563"/>
    </location>
</feature>
<feature type="transmembrane region" description="Helical" evidence="2">
    <location>
        <begin position="245"/>
        <end position="268"/>
    </location>
</feature>
<keyword evidence="4" id="KW-1185">Reference proteome</keyword>
<protein>
    <recommendedName>
        <fullName evidence="5">PH domain-containing protein</fullName>
    </recommendedName>
</protein>
<evidence type="ECO:0000256" key="2">
    <source>
        <dbReference type="SAM" id="Phobius"/>
    </source>
</evidence>
<evidence type="ECO:0008006" key="5">
    <source>
        <dbReference type="Google" id="ProtNLM"/>
    </source>
</evidence>
<evidence type="ECO:0000313" key="4">
    <source>
        <dbReference type="Proteomes" id="UP001515480"/>
    </source>
</evidence>
<sequence length="585" mass="65279">MIVAICTCGRSVRAPAVAVQRTERAAMMTEIEFTGFKKKRAPTAIAGIEMLKKGCTATKYSRSGKPRLATFRLSSDESTLSWDAGRYSLAGPVKMYKGERRNVKITEILELLIGMDSKVFALYKDIVGEAAVENAHISLSLVLLGNLPSTPTMEGDESSRAPVESRETLDISFDNEENFGLWVAALRALMYETEPMFFSAYAFPASPINFSALESLRSKAPTDASRFELFRDFILYMETYKIWQYIAVVWGINVVGWGILCGLLIFGWTGIEPYAPDEWGQNYTIDGKVLTYGVDYTDYRFSALDYFNAVLQVLTGLFTYVTLLTLPWRLSNGHHLWLSSRSHEVGCDFYGRKSEGMWWNISVEARKKIVAYALLNSLFTLLNQLCHIIWHSYKSSNDPLEGLLPTILTFIAGLVCGIRSGYLQTKSENEVKKAYPGRFPPTKLDYEVDKLKKRWVRWKVRQEVARDIGFIRSHRQSSDLGASEVAASEDEGGGFRGASTASTTSSLASGNDNQGTLQGRVHTRVEVHPECVQVEQQQQTSSERIDLGPSPKKDSSRASKVAHAIRVLPGRISVTGGRRVNGPRV</sequence>
<proteinExistence type="predicted"/>
<evidence type="ECO:0000256" key="1">
    <source>
        <dbReference type="SAM" id="MobiDB-lite"/>
    </source>
</evidence>
<name>A0AB34J2G5_PRYPA</name>
<dbReference type="Gene3D" id="2.30.29.30">
    <property type="entry name" value="Pleckstrin-homology domain (PH domain)/Phosphotyrosine-binding domain (PTB)"/>
    <property type="match status" value="1"/>
</dbReference>
<keyword evidence="2" id="KW-0812">Transmembrane</keyword>
<dbReference type="EMBL" id="JBGBPQ010000015">
    <property type="protein sequence ID" value="KAL1510820.1"/>
    <property type="molecule type" value="Genomic_DNA"/>
</dbReference>
<accession>A0AB34J2G5</accession>
<feature type="region of interest" description="Disordered" evidence="1">
    <location>
        <begin position="481"/>
        <end position="516"/>
    </location>
</feature>
<feature type="transmembrane region" description="Helical" evidence="2">
    <location>
        <begin position="402"/>
        <end position="423"/>
    </location>
</feature>
<evidence type="ECO:0000313" key="3">
    <source>
        <dbReference type="EMBL" id="KAL1510820.1"/>
    </source>
</evidence>
<feature type="compositionally biased region" description="Basic and acidic residues" evidence="1">
    <location>
        <begin position="543"/>
        <end position="557"/>
    </location>
</feature>
<feature type="compositionally biased region" description="Low complexity" evidence="1">
    <location>
        <begin position="497"/>
        <end position="510"/>
    </location>
</feature>
<keyword evidence="2" id="KW-1133">Transmembrane helix</keyword>
<dbReference type="InterPro" id="IPR011993">
    <property type="entry name" value="PH-like_dom_sf"/>
</dbReference>
<reference evidence="3 4" key="1">
    <citation type="journal article" date="2024" name="Science">
        <title>Giant polyketide synthase enzymes in the biosynthesis of giant marine polyether toxins.</title>
        <authorList>
            <person name="Fallon T.R."/>
            <person name="Shende V.V."/>
            <person name="Wierzbicki I.H."/>
            <person name="Pendleton A.L."/>
            <person name="Watervoot N.F."/>
            <person name="Auber R.P."/>
            <person name="Gonzalez D.J."/>
            <person name="Wisecaver J.H."/>
            <person name="Moore B.S."/>
        </authorList>
    </citation>
    <scope>NUCLEOTIDE SEQUENCE [LARGE SCALE GENOMIC DNA]</scope>
    <source>
        <strain evidence="3 4">12B1</strain>
    </source>
</reference>
<gene>
    <name evidence="3" type="ORF">AB1Y20_007103</name>
</gene>
<feature type="transmembrane region" description="Helical" evidence="2">
    <location>
        <begin position="369"/>
        <end position="390"/>
    </location>
</feature>
<dbReference type="AlphaFoldDB" id="A0AB34J2G5"/>